<keyword evidence="2" id="KW-1185">Reference proteome</keyword>
<accession>A0A9P7G6W2</accession>
<evidence type="ECO:0000313" key="2">
    <source>
        <dbReference type="Proteomes" id="UP000775547"/>
    </source>
</evidence>
<evidence type="ECO:0000313" key="1">
    <source>
        <dbReference type="EMBL" id="KAG5641830.1"/>
    </source>
</evidence>
<dbReference type="EMBL" id="JABCKV010000244">
    <property type="protein sequence ID" value="KAG5641830.1"/>
    <property type="molecule type" value="Genomic_DNA"/>
</dbReference>
<dbReference type="Proteomes" id="UP000775547">
    <property type="component" value="Unassembled WGS sequence"/>
</dbReference>
<proteinExistence type="predicted"/>
<comment type="caution">
    <text evidence="1">The sequence shown here is derived from an EMBL/GenBank/DDBJ whole genome shotgun (WGS) entry which is preliminary data.</text>
</comment>
<dbReference type="AlphaFoldDB" id="A0A9P7G6W2"/>
<reference evidence="1" key="1">
    <citation type="submission" date="2020-07" db="EMBL/GenBank/DDBJ databases">
        <authorList>
            <person name="Nieuwenhuis M."/>
            <person name="Van De Peppel L.J.J."/>
        </authorList>
    </citation>
    <scope>NUCLEOTIDE SEQUENCE</scope>
    <source>
        <strain evidence="1">AP01</strain>
        <tissue evidence="1">Mycelium</tissue>
    </source>
</reference>
<gene>
    <name evidence="1" type="ORF">DXG03_004133</name>
</gene>
<reference evidence="1" key="2">
    <citation type="submission" date="2021-10" db="EMBL/GenBank/DDBJ databases">
        <title>Phylogenomics reveals ancestral predisposition of the termite-cultivated fungus Termitomyces towards a domesticated lifestyle.</title>
        <authorList>
            <person name="Auxier B."/>
            <person name="Grum-Grzhimaylo A."/>
            <person name="Cardenas M.E."/>
            <person name="Lodge J.D."/>
            <person name="Laessoe T."/>
            <person name="Pedersen O."/>
            <person name="Smith M.E."/>
            <person name="Kuyper T.W."/>
            <person name="Franco-Molano E.A."/>
            <person name="Baroni T.J."/>
            <person name="Aanen D.K."/>
        </authorList>
    </citation>
    <scope>NUCLEOTIDE SEQUENCE</scope>
    <source>
        <strain evidence="1">AP01</strain>
        <tissue evidence="1">Mycelium</tissue>
    </source>
</reference>
<name>A0A9P7G6W2_9AGAR</name>
<organism evidence="1 2">
    <name type="scientific">Asterophora parasitica</name>
    <dbReference type="NCBI Taxonomy" id="117018"/>
    <lineage>
        <taxon>Eukaryota</taxon>
        <taxon>Fungi</taxon>
        <taxon>Dikarya</taxon>
        <taxon>Basidiomycota</taxon>
        <taxon>Agaricomycotina</taxon>
        <taxon>Agaricomycetes</taxon>
        <taxon>Agaricomycetidae</taxon>
        <taxon>Agaricales</taxon>
        <taxon>Tricholomatineae</taxon>
        <taxon>Lyophyllaceae</taxon>
        <taxon>Asterophora</taxon>
    </lineage>
</organism>
<protein>
    <submittedName>
        <fullName evidence="1">Uncharacterized protein</fullName>
    </submittedName>
</protein>
<sequence>MSSFTFSDKDILNSELHPAFPAVAYGIKTHSGIFGRKTTELTPFSHGTPYRGIPGEIDWKSKKFQIGGVKRKWSSLKSKGGAFSSGKEWHWLGRSYVVRYHDKEWTVTSHFWGNAAGAFFRLRRSHLFRSNEPASISFSQDIQSSEDMVFLILVLLYSETKRREKSQKSAEDSPPPRQ</sequence>
<dbReference type="OrthoDB" id="2998550at2759"/>